<dbReference type="PIRSF" id="PIRSF016578">
    <property type="entry name" value="HsaA"/>
    <property type="match status" value="1"/>
</dbReference>
<dbReference type="GO" id="GO:0003995">
    <property type="term" value="F:acyl-CoA dehydrogenase activity"/>
    <property type="evidence" value="ECO:0007669"/>
    <property type="project" value="TreeGrafter"/>
</dbReference>
<dbReference type="Proteomes" id="UP000552883">
    <property type="component" value="Unassembled WGS sequence"/>
</dbReference>
<dbReference type="InterPro" id="IPR013107">
    <property type="entry name" value="Acyl-CoA_DH_C"/>
</dbReference>
<evidence type="ECO:0000256" key="1">
    <source>
        <dbReference type="ARBA" id="ARBA00023002"/>
    </source>
</evidence>
<dbReference type="RefSeq" id="WP_153981381.1">
    <property type="nucleotide sequence ID" value="NZ_BAAANZ010000005.1"/>
</dbReference>
<evidence type="ECO:0000313" key="5">
    <source>
        <dbReference type="Proteomes" id="UP000552883"/>
    </source>
</evidence>
<reference evidence="4 5" key="1">
    <citation type="submission" date="2020-08" db="EMBL/GenBank/DDBJ databases">
        <title>Sequencing the genomes of 1000 actinobacteria strains.</title>
        <authorList>
            <person name="Klenk H.-P."/>
        </authorList>
    </citation>
    <scope>NUCLEOTIDE SEQUENCE [LARGE SCALE GENOMIC DNA]</scope>
    <source>
        <strain evidence="4 5">DSM 23889</strain>
    </source>
</reference>
<sequence length="413" mass="43955">MTSGDRAASVLTPDLLARVRERAPGYDAANGFFFEDLAELREAGYLRPRSLSAASADQRLLAAHAPATALGLTMHLVWMGVARDLVAAGDDSVQWVLDDCAAGELFAFAISEAGNDRVMTDSVTRAERVEPGERSDGRGGWAVTGTKIFTSLSPAWTRLGVLARHEPAGGPADGAHPAETGPAGTDPRIIHGFLLRDAPPSTPERFEPHPAPGVTVTPDWNTLGMRATQSHTTRLEAAFIADEHVSRILPVGPTADPFLLAISANFLTLMAAVYAGLADRALELAVESAHRRTSLKNGGAPQAHDPDIRWRIADAALALDALTPQLAAVVHDRDHGVDRGARWHRDLAGLKHRSVETARHVVDQAMRIAGGGAYRTTAELSRLQRDVLAGIYHPSDPEAVHATVAADLLGPLP</sequence>
<dbReference type="EMBL" id="JACHBS010000001">
    <property type="protein sequence ID" value="MBB5617903.1"/>
    <property type="molecule type" value="Genomic_DNA"/>
</dbReference>
<evidence type="ECO:0000256" key="2">
    <source>
        <dbReference type="SAM" id="MobiDB-lite"/>
    </source>
</evidence>
<evidence type="ECO:0000313" key="4">
    <source>
        <dbReference type="EMBL" id="MBB5617903.1"/>
    </source>
</evidence>
<accession>A0A840X5T8</accession>
<name>A0A840X5T8_9MICO</name>
<dbReference type="SUPFAM" id="SSF56645">
    <property type="entry name" value="Acyl-CoA dehydrogenase NM domain-like"/>
    <property type="match status" value="1"/>
</dbReference>
<dbReference type="AlphaFoldDB" id="A0A840X5T8"/>
<keyword evidence="5" id="KW-1185">Reference proteome</keyword>
<gene>
    <name evidence="4" type="ORF">BJ959_001399</name>
</gene>
<keyword evidence="1" id="KW-0560">Oxidoreductase</keyword>
<dbReference type="InterPro" id="IPR036250">
    <property type="entry name" value="AcylCo_DH-like_C"/>
</dbReference>
<feature type="region of interest" description="Disordered" evidence="2">
    <location>
        <begin position="202"/>
        <end position="221"/>
    </location>
</feature>
<dbReference type="PANTHER" id="PTHR43884:SF25">
    <property type="entry name" value="ACYL-COA DEHYDROGENASE YDBM-RELATED"/>
    <property type="match status" value="1"/>
</dbReference>
<dbReference type="Pfam" id="PF08028">
    <property type="entry name" value="Acyl-CoA_dh_2"/>
    <property type="match status" value="1"/>
</dbReference>
<evidence type="ECO:0000259" key="3">
    <source>
        <dbReference type="Pfam" id="PF08028"/>
    </source>
</evidence>
<dbReference type="Gene3D" id="1.20.140.10">
    <property type="entry name" value="Butyryl-CoA Dehydrogenase, subunit A, domain 3"/>
    <property type="match status" value="1"/>
</dbReference>
<proteinExistence type="predicted"/>
<dbReference type="InterPro" id="IPR009100">
    <property type="entry name" value="AcylCoA_DH/oxidase_NM_dom_sf"/>
</dbReference>
<organism evidence="4 5">
    <name type="scientific">Microcella frigidaquae</name>
    <dbReference type="NCBI Taxonomy" id="424758"/>
    <lineage>
        <taxon>Bacteria</taxon>
        <taxon>Bacillati</taxon>
        <taxon>Actinomycetota</taxon>
        <taxon>Actinomycetes</taxon>
        <taxon>Micrococcales</taxon>
        <taxon>Microbacteriaceae</taxon>
        <taxon>Microcella</taxon>
    </lineage>
</organism>
<dbReference type="SUPFAM" id="SSF47203">
    <property type="entry name" value="Acyl-CoA dehydrogenase C-terminal domain-like"/>
    <property type="match status" value="1"/>
</dbReference>
<dbReference type="Gene3D" id="2.40.110.10">
    <property type="entry name" value="Butyryl-CoA Dehydrogenase, subunit A, domain 2"/>
    <property type="match status" value="1"/>
</dbReference>
<protein>
    <submittedName>
        <fullName evidence="4">Alkylation response protein AidB-like acyl-CoA dehydrogenase</fullName>
    </submittedName>
</protein>
<dbReference type="OrthoDB" id="3404950at2"/>
<comment type="caution">
    <text evidence="4">The sequence shown here is derived from an EMBL/GenBank/DDBJ whole genome shotgun (WGS) entry which is preliminary data.</text>
</comment>
<feature type="domain" description="Acyl-CoA dehydrogenase C-terminal" evidence="3">
    <location>
        <begin position="270"/>
        <end position="393"/>
    </location>
</feature>
<dbReference type="PANTHER" id="PTHR43884">
    <property type="entry name" value="ACYL-COA DEHYDROGENASE"/>
    <property type="match status" value="1"/>
</dbReference>
<dbReference type="InterPro" id="IPR046373">
    <property type="entry name" value="Acyl-CoA_Oxase/DH_mid-dom_sf"/>
</dbReference>